<dbReference type="CDD" id="cd02970">
    <property type="entry name" value="PRX_like2"/>
    <property type="match status" value="1"/>
</dbReference>
<keyword evidence="3" id="KW-0575">Peroxidase</keyword>
<dbReference type="AlphaFoldDB" id="A0A7V5CSN3"/>
<evidence type="ECO:0000256" key="3">
    <source>
        <dbReference type="ARBA" id="ARBA00022559"/>
    </source>
</evidence>
<feature type="domain" description="Thioredoxin" evidence="12">
    <location>
        <begin position="44"/>
        <end position="217"/>
    </location>
</feature>
<dbReference type="EMBL" id="DTKL01000023">
    <property type="protein sequence ID" value="HGY93958.1"/>
    <property type="molecule type" value="Genomic_DNA"/>
</dbReference>
<organism evidence="13">
    <name type="scientific">Acidobacterium capsulatum</name>
    <dbReference type="NCBI Taxonomy" id="33075"/>
    <lineage>
        <taxon>Bacteria</taxon>
        <taxon>Pseudomonadati</taxon>
        <taxon>Acidobacteriota</taxon>
        <taxon>Terriglobia</taxon>
        <taxon>Terriglobales</taxon>
        <taxon>Acidobacteriaceae</taxon>
        <taxon>Acidobacterium</taxon>
    </lineage>
</organism>
<protein>
    <recommendedName>
        <fullName evidence="2">thioredoxin-dependent peroxiredoxin</fullName>
        <ecNumber evidence="2">1.11.1.24</ecNumber>
    </recommendedName>
    <alternativeName>
        <fullName evidence="8">Thioredoxin peroxidase</fullName>
    </alternativeName>
    <alternativeName>
        <fullName evidence="10">Thioredoxin-dependent peroxiredoxin Bcp</fullName>
    </alternativeName>
</protein>
<comment type="similarity">
    <text evidence="9">Belongs to the peroxiredoxin family. BCP/PrxQ subfamily.</text>
</comment>
<dbReference type="PANTHER" id="PTHR42801">
    <property type="entry name" value="THIOREDOXIN-DEPENDENT PEROXIDE REDUCTASE"/>
    <property type="match status" value="1"/>
</dbReference>
<evidence type="ECO:0000256" key="7">
    <source>
        <dbReference type="ARBA" id="ARBA00023284"/>
    </source>
</evidence>
<dbReference type="SUPFAM" id="SSF52833">
    <property type="entry name" value="Thioredoxin-like"/>
    <property type="match status" value="1"/>
</dbReference>
<comment type="function">
    <text evidence="1">Thiol-specific peroxidase that catalyzes the reduction of hydrogen peroxide and organic hydroperoxides to water and alcohols, respectively. Plays a role in cell protection against oxidative stress by detoxifying peroxides and as sensor of hydrogen peroxide-mediated signaling events.</text>
</comment>
<dbReference type="InterPro" id="IPR013766">
    <property type="entry name" value="Thioredoxin_domain"/>
</dbReference>
<accession>A0A7V5CSN3</accession>
<evidence type="ECO:0000256" key="10">
    <source>
        <dbReference type="ARBA" id="ARBA00042639"/>
    </source>
</evidence>
<evidence type="ECO:0000256" key="5">
    <source>
        <dbReference type="ARBA" id="ARBA00023002"/>
    </source>
</evidence>
<keyword evidence="7" id="KW-0676">Redox-active center</keyword>
<evidence type="ECO:0000256" key="11">
    <source>
        <dbReference type="ARBA" id="ARBA00049091"/>
    </source>
</evidence>
<evidence type="ECO:0000313" key="13">
    <source>
        <dbReference type="EMBL" id="HGY93958.1"/>
    </source>
</evidence>
<keyword evidence="5" id="KW-0560">Oxidoreductase</keyword>
<evidence type="ECO:0000256" key="6">
    <source>
        <dbReference type="ARBA" id="ARBA00023157"/>
    </source>
</evidence>
<dbReference type="InterPro" id="IPR036249">
    <property type="entry name" value="Thioredoxin-like_sf"/>
</dbReference>
<dbReference type="Gene3D" id="3.40.30.10">
    <property type="entry name" value="Glutaredoxin"/>
    <property type="match status" value="1"/>
</dbReference>
<dbReference type="GO" id="GO:0045454">
    <property type="term" value="P:cell redox homeostasis"/>
    <property type="evidence" value="ECO:0007669"/>
    <property type="project" value="TreeGrafter"/>
</dbReference>
<evidence type="ECO:0000259" key="12">
    <source>
        <dbReference type="PROSITE" id="PS51352"/>
    </source>
</evidence>
<evidence type="ECO:0000256" key="9">
    <source>
        <dbReference type="ARBA" id="ARBA00038489"/>
    </source>
</evidence>
<sequence>MAHLQDQLDLITENTRNLVQPERLAISDRAVEELFTTGIEQRILPVSAKAPEFELPDATGRTVRSQDLLALGPLVINFFRGRWCPYCVTELEAWRDLYPVVREQGGLVVAISPQTQRQSDFTAGHHKLPFPLLTDFECQLASQFGLMYSVPDYQRNYYRSILVNVPFVNGEESWRLPLPATYVVGQDGTVLFAEAYADFRVRPEPEEVLAPLLARQR</sequence>
<keyword evidence="6" id="KW-1015">Disulfide bond</keyword>
<dbReference type="InterPro" id="IPR050924">
    <property type="entry name" value="Peroxiredoxin_BCP/PrxQ"/>
</dbReference>
<comment type="caution">
    <text evidence="13">The sequence shown here is derived from an EMBL/GenBank/DDBJ whole genome shotgun (WGS) entry which is preliminary data.</text>
</comment>
<dbReference type="GO" id="GO:0034599">
    <property type="term" value="P:cellular response to oxidative stress"/>
    <property type="evidence" value="ECO:0007669"/>
    <property type="project" value="TreeGrafter"/>
</dbReference>
<dbReference type="EC" id="1.11.1.24" evidence="2"/>
<dbReference type="PROSITE" id="PS51352">
    <property type="entry name" value="THIOREDOXIN_2"/>
    <property type="match status" value="1"/>
</dbReference>
<comment type="catalytic activity">
    <reaction evidence="11">
        <text>a hydroperoxide + [thioredoxin]-dithiol = an alcohol + [thioredoxin]-disulfide + H2O</text>
        <dbReference type="Rhea" id="RHEA:62620"/>
        <dbReference type="Rhea" id="RHEA-COMP:10698"/>
        <dbReference type="Rhea" id="RHEA-COMP:10700"/>
        <dbReference type="ChEBI" id="CHEBI:15377"/>
        <dbReference type="ChEBI" id="CHEBI:29950"/>
        <dbReference type="ChEBI" id="CHEBI:30879"/>
        <dbReference type="ChEBI" id="CHEBI:35924"/>
        <dbReference type="ChEBI" id="CHEBI:50058"/>
        <dbReference type="EC" id="1.11.1.24"/>
    </reaction>
</comment>
<name>A0A7V5CSN3_9BACT</name>
<evidence type="ECO:0000256" key="4">
    <source>
        <dbReference type="ARBA" id="ARBA00022862"/>
    </source>
</evidence>
<gene>
    <name evidence="13" type="ORF">ENW50_04615</name>
</gene>
<proteinExistence type="inferred from homology"/>
<dbReference type="GO" id="GO:0008379">
    <property type="term" value="F:thioredoxin peroxidase activity"/>
    <property type="evidence" value="ECO:0007669"/>
    <property type="project" value="TreeGrafter"/>
</dbReference>
<evidence type="ECO:0000256" key="1">
    <source>
        <dbReference type="ARBA" id="ARBA00003330"/>
    </source>
</evidence>
<evidence type="ECO:0000256" key="2">
    <source>
        <dbReference type="ARBA" id="ARBA00013017"/>
    </source>
</evidence>
<reference evidence="13" key="1">
    <citation type="journal article" date="2020" name="mSystems">
        <title>Genome- and Community-Level Interaction Insights into Carbon Utilization and Element Cycling Functions of Hydrothermarchaeota in Hydrothermal Sediment.</title>
        <authorList>
            <person name="Zhou Z."/>
            <person name="Liu Y."/>
            <person name="Xu W."/>
            <person name="Pan J."/>
            <person name="Luo Z.H."/>
            <person name="Li M."/>
        </authorList>
    </citation>
    <scope>NUCLEOTIDE SEQUENCE [LARGE SCALE GENOMIC DNA]</scope>
    <source>
        <strain evidence="13">SpSt-855</strain>
    </source>
</reference>
<dbReference type="InterPro" id="IPR000866">
    <property type="entry name" value="AhpC/TSA"/>
</dbReference>
<dbReference type="Pfam" id="PF00578">
    <property type="entry name" value="AhpC-TSA"/>
    <property type="match status" value="1"/>
</dbReference>
<dbReference type="GO" id="GO:0005737">
    <property type="term" value="C:cytoplasm"/>
    <property type="evidence" value="ECO:0007669"/>
    <property type="project" value="TreeGrafter"/>
</dbReference>
<evidence type="ECO:0000256" key="8">
    <source>
        <dbReference type="ARBA" id="ARBA00032824"/>
    </source>
</evidence>
<dbReference type="PANTHER" id="PTHR42801:SF7">
    <property type="entry name" value="SLL1159 PROTEIN"/>
    <property type="match status" value="1"/>
</dbReference>
<keyword evidence="4" id="KW-0049">Antioxidant</keyword>